<feature type="transmembrane region" description="Helical" evidence="6">
    <location>
        <begin position="105"/>
        <end position="129"/>
    </location>
</feature>
<feature type="transmembrane region" description="Helical" evidence="6">
    <location>
        <begin position="166"/>
        <end position="184"/>
    </location>
</feature>
<dbReference type="InterPro" id="IPR002293">
    <property type="entry name" value="AA/rel_permease1"/>
</dbReference>
<reference evidence="7" key="1">
    <citation type="submission" date="2023-05" db="EMBL/GenBank/DDBJ databases">
        <title>Whole genome sequence of Commensalibacter sp.</title>
        <authorList>
            <person name="Charoenyingcharoen P."/>
            <person name="Yukphan P."/>
        </authorList>
    </citation>
    <scope>NUCLEOTIDE SEQUENCE</scope>
    <source>
        <strain evidence="7">TBRC 10068</strain>
    </source>
</reference>
<evidence type="ECO:0000256" key="2">
    <source>
        <dbReference type="ARBA" id="ARBA00022448"/>
    </source>
</evidence>
<comment type="subcellular location">
    <subcellularLocation>
        <location evidence="1">Membrane</location>
        <topology evidence="1">Multi-pass membrane protein</topology>
    </subcellularLocation>
</comment>
<feature type="transmembrane region" description="Helical" evidence="6">
    <location>
        <begin position="400"/>
        <end position="418"/>
    </location>
</feature>
<gene>
    <name evidence="7" type="ORF">QJV33_00550</name>
</gene>
<feature type="transmembrane region" description="Helical" evidence="6">
    <location>
        <begin position="456"/>
        <end position="475"/>
    </location>
</feature>
<feature type="transmembrane region" description="Helical" evidence="6">
    <location>
        <begin position="374"/>
        <end position="394"/>
    </location>
</feature>
<keyword evidence="8" id="KW-1185">Reference proteome</keyword>
<keyword evidence="2" id="KW-0813">Transport</keyword>
<evidence type="ECO:0000256" key="6">
    <source>
        <dbReference type="SAM" id="Phobius"/>
    </source>
</evidence>
<dbReference type="Proteomes" id="UP001431775">
    <property type="component" value="Unassembled WGS sequence"/>
</dbReference>
<keyword evidence="5 6" id="KW-0472">Membrane</keyword>
<evidence type="ECO:0000256" key="4">
    <source>
        <dbReference type="ARBA" id="ARBA00022989"/>
    </source>
</evidence>
<dbReference type="PANTHER" id="PTHR43243">
    <property type="entry name" value="INNER MEMBRANE TRANSPORTER YGJI-RELATED"/>
    <property type="match status" value="1"/>
</dbReference>
<evidence type="ECO:0000313" key="7">
    <source>
        <dbReference type="EMBL" id="MDI2111792.1"/>
    </source>
</evidence>
<evidence type="ECO:0000256" key="3">
    <source>
        <dbReference type="ARBA" id="ARBA00022692"/>
    </source>
</evidence>
<organism evidence="7 8">
    <name type="scientific">Commensalibacter nepenthis</name>
    <dbReference type="NCBI Taxonomy" id="3043872"/>
    <lineage>
        <taxon>Bacteria</taxon>
        <taxon>Pseudomonadati</taxon>
        <taxon>Pseudomonadota</taxon>
        <taxon>Alphaproteobacteria</taxon>
        <taxon>Acetobacterales</taxon>
        <taxon>Acetobacteraceae</taxon>
    </lineage>
</organism>
<dbReference type="PANTHER" id="PTHR43243:SF4">
    <property type="entry name" value="CATIONIC AMINO ACID TRANSPORTER 4"/>
    <property type="match status" value="1"/>
</dbReference>
<comment type="caution">
    <text evidence="7">The sequence shown here is derived from an EMBL/GenBank/DDBJ whole genome shotgun (WGS) entry which is preliminary data.</text>
</comment>
<feature type="transmembrane region" description="Helical" evidence="6">
    <location>
        <begin position="34"/>
        <end position="56"/>
    </location>
</feature>
<protein>
    <submittedName>
        <fullName evidence="7">Amino acid permease</fullName>
    </submittedName>
</protein>
<dbReference type="EMBL" id="JASBAN010000001">
    <property type="protein sequence ID" value="MDI2111792.1"/>
    <property type="molecule type" value="Genomic_DNA"/>
</dbReference>
<evidence type="ECO:0000256" key="1">
    <source>
        <dbReference type="ARBA" id="ARBA00004141"/>
    </source>
</evidence>
<dbReference type="RefSeq" id="WP_281461481.1">
    <property type="nucleotide sequence ID" value="NZ_JASBAN010000001.1"/>
</dbReference>
<feature type="transmembrane region" description="Helical" evidence="6">
    <location>
        <begin position="236"/>
        <end position="255"/>
    </location>
</feature>
<feature type="transmembrane region" description="Helical" evidence="6">
    <location>
        <begin position="62"/>
        <end position="84"/>
    </location>
</feature>
<feature type="transmembrane region" description="Helical" evidence="6">
    <location>
        <begin position="196"/>
        <end position="216"/>
    </location>
</feature>
<evidence type="ECO:0000313" key="8">
    <source>
        <dbReference type="Proteomes" id="UP001431775"/>
    </source>
</evidence>
<feature type="transmembrane region" description="Helical" evidence="6">
    <location>
        <begin position="430"/>
        <end position="450"/>
    </location>
</feature>
<name>A0ABT6Q4I9_9PROT</name>
<feature type="transmembrane region" description="Helical" evidence="6">
    <location>
        <begin position="331"/>
        <end position="353"/>
    </location>
</feature>
<sequence>MGNITFSSLLRKKNIETPHTDKEELARVLGMPSLIFFGVGGIVGTGLFSITGVAASEHAGPAVIISFFIGAIACAFIGLCYSELAGMITVSGSSYSYTYIAYGEIIAWMVGWNLVLEYAVGAGAVAVSWSKYMMSFLEGFHIHIDPRYIASPFETVTLLDGTKTDGIINLPSTIIVVILSLLLIKGLKESLTLNNIVVVVKICVILTLIAFGLPYIKAANFVPFIPENTTGSFGHFGFSGIMQAAGMIIFAYIGFDSVSSTAQEVKNPSKNIPKAILIIISICAIIYFCFAFVIVGLVYYTDLLNDAAPVATAIDHTPFKWLQPIVKVSILFGYIPILFLLLIGQTRVFFSLARDGLIPKFFAKTHPKFKTPHYSHTFFMIFVCILSAFFPIGVLGNMCAIGALFAFVFVCMAVVILRKTYPNYPRTFKIPGGPIIPIIGSATALILMYSLNNLTWIIMFCWMIIGFIIYFGYGYSHSKLNQNTKLKVTK</sequence>
<feature type="transmembrane region" description="Helical" evidence="6">
    <location>
        <begin position="276"/>
        <end position="300"/>
    </location>
</feature>
<dbReference type="Pfam" id="PF13520">
    <property type="entry name" value="AA_permease_2"/>
    <property type="match status" value="1"/>
</dbReference>
<keyword evidence="4 6" id="KW-1133">Transmembrane helix</keyword>
<keyword evidence="3 6" id="KW-0812">Transmembrane</keyword>
<evidence type="ECO:0000256" key="5">
    <source>
        <dbReference type="ARBA" id="ARBA00023136"/>
    </source>
</evidence>
<dbReference type="Gene3D" id="1.20.1740.10">
    <property type="entry name" value="Amino acid/polyamine transporter I"/>
    <property type="match status" value="1"/>
</dbReference>
<proteinExistence type="predicted"/>
<dbReference type="PIRSF" id="PIRSF006060">
    <property type="entry name" value="AA_transporter"/>
    <property type="match status" value="1"/>
</dbReference>
<accession>A0ABT6Q4I9</accession>